<keyword evidence="3" id="KW-1185">Reference proteome</keyword>
<name>A0ABX8Z4P5_9NEIS</name>
<dbReference type="InterPro" id="IPR042047">
    <property type="entry name" value="SleB_dom1"/>
</dbReference>
<proteinExistence type="predicted"/>
<sequence length="197" mass="21092">MSSLVTGCALHRWVPQQPEKAAGACLASSVTAVSSAASSTGAACLVASSASAVASIEIESSDYQFSQKDIDAMILNAFNEARGESPAGIRAVLAVTMARVESACYPDSVHEVVYQRKQFSWTWQQGTARTLTAAKAREPHSYLKVKSVVTEYIASGAKPSQAMLYHTRDVNPGWAKAASIARLKTMGSHIFYVNKRC</sequence>
<dbReference type="Pfam" id="PF07486">
    <property type="entry name" value="Hydrolase_2"/>
    <property type="match status" value="1"/>
</dbReference>
<feature type="domain" description="Cell wall hydrolase SleB" evidence="1">
    <location>
        <begin position="83"/>
        <end position="192"/>
    </location>
</feature>
<dbReference type="Gene3D" id="1.10.10.2520">
    <property type="entry name" value="Cell wall hydrolase SleB, domain 1"/>
    <property type="match status" value="1"/>
</dbReference>
<gene>
    <name evidence="2" type="ORF">K4H28_15000</name>
</gene>
<protein>
    <submittedName>
        <fullName evidence="2">Cell wall hydrolase</fullName>
    </submittedName>
</protein>
<accession>A0ABX8Z4P5</accession>
<dbReference type="GO" id="GO:0016787">
    <property type="term" value="F:hydrolase activity"/>
    <property type="evidence" value="ECO:0007669"/>
    <property type="project" value="UniProtKB-KW"/>
</dbReference>
<evidence type="ECO:0000259" key="1">
    <source>
        <dbReference type="Pfam" id="PF07486"/>
    </source>
</evidence>
<keyword evidence="2" id="KW-0378">Hydrolase</keyword>
<dbReference type="InterPro" id="IPR011105">
    <property type="entry name" value="Cell_wall_hydrolase_SleB"/>
</dbReference>
<dbReference type="EMBL" id="CP081150">
    <property type="protein sequence ID" value="QZA77563.1"/>
    <property type="molecule type" value="Genomic_DNA"/>
</dbReference>
<reference evidence="2 3" key="1">
    <citation type="submission" date="2021-08" db="EMBL/GenBank/DDBJ databases">
        <title>complete genome sequencing of Deefgea sp. D25.</title>
        <authorList>
            <person name="Bae J.-W."/>
            <person name="Gim D.-H."/>
        </authorList>
    </citation>
    <scope>NUCLEOTIDE SEQUENCE [LARGE SCALE GENOMIC DNA]</scope>
    <source>
        <strain evidence="2 3">D25</strain>
    </source>
</reference>
<dbReference type="RefSeq" id="WP_221005944.1">
    <property type="nucleotide sequence ID" value="NZ_CP081150.1"/>
</dbReference>
<dbReference type="Proteomes" id="UP000825679">
    <property type="component" value="Chromosome"/>
</dbReference>
<evidence type="ECO:0000313" key="3">
    <source>
        <dbReference type="Proteomes" id="UP000825679"/>
    </source>
</evidence>
<organism evidence="2 3">
    <name type="scientific">Deefgea tanakiae</name>
    <dbReference type="NCBI Taxonomy" id="2865840"/>
    <lineage>
        <taxon>Bacteria</taxon>
        <taxon>Pseudomonadati</taxon>
        <taxon>Pseudomonadota</taxon>
        <taxon>Betaproteobacteria</taxon>
        <taxon>Neisseriales</taxon>
        <taxon>Chitinibacteraceae</taxon>
        <taxon>Deefgea</taxon>
    </lineage>
</organism>
<evidence type="ECO:0000313" key="2">
    <source>
        <dbReference type="EMBL" id="QZA77563.1"/>
    </source>
</evidence>